<organism evidence="1 2">
    <name type="scientific">Leersia perrieri</name>
    <dbReference type="NCBI Taxonomy" id="77586"/>
    <lineage>
        <taxon>Eukaryota</taxon>
        <taxon>Viridiplantae</taxon>
        <taxon>Streptophyta</taxon>
        <taxon>Embryophyta</taxon>
        <taxon>Tracheophyta</taxon>
        <taxon>Spermatophyta</taxon>
        <taxon>Magnoliopsida</taxon>
        <taxon>Liliopsida</taxon>
        <taxon>Poales</taxon>
        <taxon>Poaceae</taxon>
        <taxon>BOP clade</taxon>
        <taxon>Oryzoideae</taxon>
        <taxon>Oryzeae</taxon>
        <taxon>Oryzinae</taxon>
        <taxon>Leersia</taxon>
    </lineage>
</organism>
<proteinExistence type="predicted"/>
<dbReference type="HOGENOM" id="CLU_2088315_0_0_1"/>
<sequence>MAWLRRCSLAAVLLPVLPCAWPLFCAAFNFSSGLWYGVPRIIVSGIVSPSTTPVNPRHRGGLLVFWDNVFDVLCHLTPAVSRCTRRTGSNANAAKAPSGVAKMVEVGGENEGDGFQV</sequence>
<reference evidence="1 2" key="1">
    <citation type="submission" date="2012-08" db="EMBL/GenBank/DDBJ databases">
        <title>Oryza genome evolution.</title>
        <authorList>
            <person name="Wing R.A."/>
        </authorList>
    </citation>
    <scope>NUCLEOTIDE SEQUENCE</scope>
</reference>
<dbReference type="EnsemblPlants" id="LPERR02G24590.1">
    <property type="protein sequence ID" value="LPERR02G24590.1"/>
    <property type="gene ID" value="LPERR02G24590"/>
</dbReference>
<accession>A0A0D9VK78</accession>
<dbReference type="AlphaFoldDB" id="A0A0D9VK78"/>
<protein>
    <submittedName>
        <fullName evidence="1">Uncharacterized protein</fullName>
    </submittedName>
</protein>
<reference evidence="2" key="2">
    <citation type="submission" date="2013-12" db="EMBL/GenBank/DDBJ databases">
        <authorList>
            <person name="Yu Y."/>
            <person name="Lee S."/>
            <person name="de Baynast K."/>
            <person name="Wissotski M."/>
            <person name="Liu L."/>
            <person name="Talag J."/>
            <person name="Goicoechea J."/>
            <person name="Angelova A."/>
            <person name="Jetty R."/>
            <person name="Kudrna D."/>
            <person name="Golser W."/>
            <person name="Rivera L."/>
            <person name="Zhang J."/>
            <person name="Wing R."/>
        </authorList>
    </citation>
    <scope>NUCLEOTIDE SEQUENCE</scope>
</reference>
<dbReference type="Proteomes" id="UP000032180">
    <property type="component" value="Chromosome 2"/>
</dbReference>
<name>A0A0D9VK78_9ORYZ</name>
<keyword evidence="2" id="KW-1185">Reference proteome</keyword>
<evidence type="ECO:0000313" key="2">
    <source>
        <dbReference type="Proteomes" id="UP000032180"/>
    </source>
</evidence>
<evidence type="ECO:0000313" key="1">
    <source>
        <dbReference type="EnsemblPlants" id="LPERR02G24590.1"/>
    </source>
</evidence>
<dbReference type="Gramene" id="LPERR02G24590.1">
    <property type="protein sequence ID" value="LPERR02G24590.1"/>
    <property type="gene ID" value="LPERR02G24590"/>
</dbReference>
<reference evidence="1" key="3">
    <citation type="submission" date="2015-04" db="UniProtKB">
        <authorList>
            <consortium name="EnsemblPlants"/>
        </authorList>
    </citation>
    <scope>IDENTIFICATION</scope>
</reference>